<proteinExistence type="predicted"/>
<gene>
    <name evidence="3" type="ORF">BFC18_10660</name>
</gene>
<accession>A0A1E7ZBR6</accession>
<organism evidence="3 4">
    <name type="scientific">Alteromonas confluentis</name>
    <dbReference type="NCBI Taxonomy" id="1656094"/>
    <lineage>
        <taxon>Bacteria</taxon>
        <taxon>Pseudomonadati</taxon>
        <taxon>Pseudomonadota</taxon>
        <taxon>Gammaproteobacteria</taxon>
        <taxon>Alteromonadales</taxon>
        <taxon>Alteromonadaceae</taxon>
        <taxon>Alteromonas/Salinimonas group</taxon>
        <taxon>Alteromonas</taxon>
    </lineage>
</organism>
<dbReference type="Proteomes" id="UP000175691">
    <property type="component" value="Unassembled WGS sequence"/>
</dbReference>
<evidence type="ECO:0000313" key="3">
    <source>
        <dbReference type="EMBL" id="OFC70901.1"/>
    </source>
</evidence>
<feature type="region of interest" description="Disordered" evidence="1">
    <location>
        <begin position="1"/>
        <end position="52"/>
    </location>
</feature>
<evidence type="ECO:0000256" key="1">
    <source>
        <dbReference type="SAM" id="MobiDB-lite"/>
    </source>
</evidence>
<dbReference type="OrthoDB" id="6336326at2"/>
<feature type="compositionally biased region" description="Basic and acidic residues" evidence="1">
    <location>
        <begin position="30"/>
        <end position="41"/>
    </location>
</feature>
<dbReference type="STRING" id="1656094.BFC18_10660"/>
<keyword evidence="2" id="KW-0812">Transmembrane</keyword>
<comment type="caution">
    <text evidence="3">The sequence shown here is derived from an EMBL/GenBank/DDBJ whole genome shotgun (WGS) entry which is preliminary data.</text>
</comment>
<dbReference type="RefSeq" id="WP_070125294.1">
    <property type="nucleotide sequence ID" value="NZ_MDHN01000021.1"/>
</dbReference>
<keyword evidence="2" id="KW-0472">Membrane</keyword>
<dbReference type="EMBL" id="MDHN01000021">
    <property type="protein sequence ID" value="OFC70901.1"/>
    <property type="molecule type" value="Genomic_DNA"/>
</dbReference>
<evidence type="ECO:0000256" key="2">
    <source>
        <dbReference type="SAM" id="Phobius"/>
    </source>
</evidence>
<name>A0A1E7ZBR6_9ALTE</name>
<keyword evidence="4" id="KW-1185">Reference proteome</keyword>
<sequence>MTEKSNDSASEEMVTGNACKQDPVSFTDRASFDPEQAKEIDDNPPDDESDPSLDDLITNAQWVIFQKQQELTALADLSAAEVNIAKRSIIVTGIATLAAFVFACFCWLIANIGIALTLHHFDVHNGVTALIVFLINLGLAAGAFLIAKQSYAYITLMPAIHTFLRGIGVENKPQKDE</sequence>
<keyword evidence="2" id="KW-1133">Transmembrane helix</keyword>
<feature type="transmembrane region" description="Helical" evidence="2">
    <location>
        <begin position="126"/>
        <end position="147"/>
    </location>
</feature>
<feature type="transmembrane region" description="Helical" evidence="2">
    <location>
        <begin position="89"/>
        <end position="114"/>
    </location>
</feature>
<feature type="compositionally biased region" description="Acidic residues" evidence="1">
    <location>
        <begin position="42"/>
        <end position="52"/>
    </location>
</feature>
<dbReference type="AlphaFoldDB" id="A0A1E7ZBR6"/>
<evidence type="ECO:0000313" key="4">
    <source>
        <dbReference type="Proteomes" id="UP000175691"/>
    </source>
</evidence>
<protein>
    <submittedName>
        <fullName evidence="3">Uncharacterized protein</fullName>
    </submittedName>
</protein>
<reference evidence="3 4" key="1">
    <citation type="submission" date="2016-08" db="EMBL/GenBank/DDBJ databases">
        <authorList>
            <person name="Seilhamer J.J."/>
        </authorList>
    </citation>
    <scope>NUCLEOTIDE SEQUENCE [LARGE SCALE GENOMIC DNA]</scope>
    <source>
        <strain evidence="3 4">KCTC 42603</strain>
    </source>
</reference>